<gene>
    <name evidence="2" type="ORF">BU204_21455</name>
</gene>
<dbReference type="InterPro" id="IPR001387">
    <property type="entry name" value="Cro/C1-type_HTH"/>
</dbReference>
<evidence type="ECO:0000313" key="2">
    <source>
        <dbReference type="EMBL" id="OLF15563.1"/>
    </source>
</evidence>
<reference evidence="2 3" key="1">
    <citation type="submission" date="2016-12" db="EMBL/GenBank/DDBJ databases">
        <title>The draft genome sequence of Actinophytocola sp. 11-183.</title>
        <authorList>
            <person name="Wang W."/>
            <person name="Yuan L."/>
        </authorList>
    </citation>
    <scope>NUCLEOTIDE SEQUENCE [LARGE SCALE GENOMIC DNA]</scope>
    <source>
        <strain evidence="2 3">11-183</strain>
    </source>
</reference>
<accession>A0A1Q8CMG4</accession>
<dbReference type="STRING" id="1912961.BU204_21455"/>
<organism evidence="2 3">
    <name type="scientific">Actinophytocola xanthii</name>
    <dbReference type="NCBI Taxonomy" id="1912961"/>
    <lineage>
        <taxon>Bacteria</taxon>
        <taxon>Bacillati</taxon>
        <taxon>Actinomycetota</taxon>
        <taxon>Actinomycetes</taxon>
        <taxon>Pseudonocardiales</taxon>
        <taxon>Pseudonocardiaceae</taxon>
    </lineage>
</organism>
<dbReference type="Pfam" id="PF13560">
    <property type="entry name" value="HTH_31"/>
    <property type="match status" value="1"/>
</dbReference>
<protein>
    <recommendedName>
        <fullName evidence="1">HTH cro/C1-type domain-containing protein</fullName>
    </recommendedName>
</protein>
<dbReference type="CDD" id="cd00093">
    <property type="entry name" value="HTH_XRE"/>
    <property type="match status" value="1"/>
</dbReference>
<dbReference type="GO" id="GO:0003677">
    <property type="term" value="F:DNA binding"/>
    <property type="evidence" value="ECO:0007669"/>
    <property type="project" value="InterPro"/>
</dbReference>
<keyword evidence="3" id="KW-1185">Reference proteome</keyword>
<dbReference type="AlphaFoldDB" id="A0A1Q8CMG4"/>
<dbReference type="PROSITE" id="PS50943">
    <property type="entry name" value="HTH_CROC1"/>
    <property type="match status" value="1"/>
</dbReference>
<comment type="caution">
    <text evidence="2">The sequence shown here is derived from an EMBL/GenBank/DDBJ whole genome shotgun (WGS) entry which is preliminary data.</text>
</comment>
<feature type="domain" description="HTH cro/C1-type" evidence="1">
    <location>
        <begin position="10"/>
        <end position="63"/>
    </location>
</feature>
<dbReference type="SMART" id="SM00530">
    <property type="entry name" value="HTH_XRE"/>
    <property type="match status" value="1"/>
</dbReference>
<dbReference type="InterPro" id="IPR010982">
    <property type="entry name" value="Lambda_DNA-bd_dom_sf"/>
</dbReference>
<evidence type="ECO:0000259" key="1">
    <source>
        <dbReference type="PROSITE" id="PS50943"/>
    </source>
</evidence>
<dbReference type="Proteomes" id="UP000185596">
    <property type="component" value="Unassembled WGS sequence"/>
</dbReference>
<dbReference type="SUPFAM" id="SSF47413">
    <property type="entry name" value="lambda repressor-like DNA-binding domains"/>
    <property type="match status" value="1"/>
</dbReference>
<dbReference type="Gene3D" id="1.10.260.40">
    <property type="entry name" value="lambda repressor-like DNA-binding domains"/>
    <property type="match status" value="1"/>
</dbReference>
<dbReference type="Pfam" id="PF19054">
    <property type="entry name" value="DUF5753"/>
    <property type="match status" value="1"/>
</dbReference>
<evidence type="ECO:0000313" key="3">
    <source>
        <dbReference type="Proteomes" id="UP000185596"/>
    </source>
</evidence>
<name>A0A1Q8CMG4_9PSEU</name>
<sequence>MRRGKLGAALRDARRAAGMTQERAAEELGCRQGKINKIETTQCAISPKDLSRLLEIYQASDELVNRVKVLAAPGAPGRPAGSLPNSAFLQLLELEPRASEILALHSERIPGLLQSEYYTLSQFSKAGDPTDLAALLFDRQQRARLFTTENAPRYRVILSESSLHRMPGGRTPALVIDQAEHLLTLDETYEQVSVHILTFDADIPFLDADFTVLKFTDGNKDLAYVEYATEGKIFRSPKPVAERELYWQRVHHAALGTEDSRKFLEELIDRARAGWRSPKQ</sequence>
<dbReference type="EMBL" id="MSIE01000040">
    <property type="protein sequence ID" value="OLF15563.1"/>
    <property type="molecule type" value="Genomic_DNA"/>
</dbReference>
<dbReference type="InterPro" id="IPR043917">
    <property type="entry name" value="DUF5753"/>
</dbReference>
<proteinExistence type="predicted"/>